<accession>A0A432X852</accession>
<evidence type="ECO:0000259" key="7">
    <source>
        <dbReference type="PROSITE" id="PS50110"/>
    </source>
</evidence>
<organism evidence="8 9">
    <name type="scientific">Aliidiomarina taiwanensis</name>
    <dbReference type="NCBI Taxonomy" id="946228"/>
    <lineage>
        <taxon>Bacteria</taxon>
        <taxon>Pseudomonadati</taxon>
        <taxon>Pseudomonadota</taxon>
        <taxon>Gammaproteobacteria</taxon>
        <taxon>Alteromonadales</taxon>
        <taxon>Idiomarinaceae</taxon>
        <taxon>Aliidiomarina</taxon>
    </lineage>
</organism>
<dbReference type="Pfam" id="PF00072">
    <property type="entry name" value="Response_reg"/>
    <property type="match status" value="1"/>
</dbReference>
<dbReference type="PANTHER" id="PTHR48111">
    <property type="entry name" value="REGULATOR OF RPOS"/>
    <property type="match status" value="1"/>
</dbReference>
<dbReference type="EMBL" id="PIPQ01000002">
    <property type="protein sequence ID" value="RUO43064.1"/>
    <property type="molecule type" value="Genomic_DNA"/>
</dbReference>
<dbReference type="SMART" id="SM00448">
    <property type="entry name" value="REC"/>
    <property type="match status" value="1"/>
</dbReference>
<dbReference type="RefSeq" id="WP_126757278.1">
    <property type="nucleotide sequence ID" value="NZ_PIPQ01000002.1"/>
</dbReference>
<comment type="caution">
    <text evidence="8">The sequence shown here is derived from an EMBL/GenBank/DDBJ whole genome shotgun (WGS) entry which is preliminary data.</text>
</comment>
<evidence type="ECO:0000256" key="1">
    <source>
        <dbReference type="ARBA" id="ARBA00022553"/>
    </source>
</evidence>
<feature type="modified residue" description="4-aspartylphosphate" evidence="6">
    <location>
        <position position="54"/>
    </location>
</feature>
<keyword evidence="2" id="KW-0902">Two-component regulatory system</keyword>
<keyword evidence="4" id="KW-0238">DNA-binding</keyword>
<gene>
    <name evidence="8" type="ORF">CWE15_06605</name>
</gene>
<dbReference type="InterPro" id="IPR039420">
    <property type="entry name" value="WalR-like"/>
</dbReference>
<evidence type="ECO:0000256" key="5">
    <source>
        <dbReference type="ARBA" id="ARBA00023163"/>
    </source>
</evidence>
<reference evidence="8 9" key="1">
    <citation type="journal article" date="2011" name="Front. Microbiol.">
        <title>Genomic signatures of strain selection and enhancement in Bacillus atrophaeus var. globigii, a historical biowarfare simulant.</title>
        <authorList>
            <person name="Gibbons H.S."/>
            <person name="Broomall S.M."/>
            <person name="McNew L.A."/>
            <person name="Daligault H."/>
            <person name="Chapman C."/>
            <person name="Bruce D."/>
            <person name="Karavis M."/>
            <person name="Krepps M."/>
            <person name="McGregor P.A."/>
            <person name="Hong C."/>
            <person name="Park K.H."/>
            <person name="Akmal A."/>
            <person name="Feldman A."/>
            <person name="Lin J.S."/>
            <person name="Chang W.E."/>
            <person name="Higgs B.W."/>
            <person name="Demirev P."/>
            <person name="Lindquist J."/>
            <person name="Liem A."/>
            <person name="Fochler E."/>
            <person name="Read T.D."/>
            <person name="Tapia R."/>
            <person name="Johnson S."/>
            <person name="Bishop-Lilly K.A."/>
            <person name="Detter C."/>
            <person name="Han C."/>
            <person name="Sozhamannan S."/>
            <person name="Rosenzweig C.N."/>
            <person name="Skowronski E.W."/>
        </authorList>
    </citation>
    <scope>NUCLEOTIDE SEQUENCE [LARGE SCALE GENOMIC DNA]</scope>
    <source>
        <strain evidence="8 9">AIT1</strain>
    </source>
</reference>
<dbReference type="Proteomes" id="UP000286976">
    <property type="component" value="Unassembled WGS sequence"/>
</dbReference>
<dbReference type="InterPro" id="IPR011006">
    <property type="entry name" value="CheY-like_superfamily"/>
</dbReference>
<dbReference type="GO" id="GO:0032993">
    <property type="term" value="C:protein-DNA complex"/>
    <property type="evidence" value="ECO:0007669"/>
    <property type="project" value="TreeGrafter"/>
</dbReference>
<dbReference type="GO" id="GO:0000156">
    <property type="term" value="F:phosphorelay response regulator activity"/>
    <property type="evidence" value="ECO:0007669"/>
    <property type="project" value="TreeGrafter"/>
</dbReference>
<keyword evidence="1 6" id="KW-0597">Phosphoprotein</keyword>
<evidence type="ECO:0000256" key="6">
    <source>
        <dbReference type="PROSITE-ProRule" id="PRU00169"/>
    </source>
</evidence>
<evidence type="ECO:0000256" key="4">
    <source>
        <dbReference type="ARBA" id="ARBA00023125"/>
    </source>
</evidence>
<dbReference type="PROSITE" id="PS50110">
    <property type="entry name" value="RESPONSE_REGULATORY"/>
    <property type="match status" value="1"/>
</dbReference>
<keyword evidence="5" id="KW-0804">Transcription</keyword>
<dbReference type="InterPro" id="IPR001789">
    <property type="entry name" value="Sig_transdc_resp-reg_receiver"/>
</dbReference>
<feature type="domain" description="Response regulatory" evidence="7">
    <location>
        <begin position="5"/>
        <end position="119"/>
    </location>
</feature>
<name>A0A432X852_9GAMM</name>
<dbReference type="InterPro" id="IPR036457">
    <property type="entry name" value="PPM-type-like_dom_sf"/>
</dbReference>
<protein>
    <recommendedName>
        <fullName evidence="7">Response regulatory domain-containing protein</fullName>
    </recommendedName>
</protein>
<keyword evidence="9" id="KW-1185">Reference proteome</keyword>
<dbReference type="GO" id="GO:0005829">
    <property type="term" value="C:cytosol"/>
    <property type="evidence" value="ECO:0007669"/>
    <property type="project" value="TreeGrafter"/>
</dbReference>
<evidence type="ECO:0000313" key="8">
    <source>
        <dbReference type="EMBL" id="RUO43064.1"/>
    </source>
</evidence>
<proteinExistence type="predicted"/>
<dbReference type="PANTHER" id="PTHR48111:SF1">
    <property type="entry name" value="TWO-COMPONENT RESPONSE REGULATOR ORR33"/>
    <property type="match status" value="1"/>
</dbReference>
<dbReference type="SUPFAM" id="SSF52172">
    <property type="entry name" value="CheY-like"/>
    <property type="match status" value="1"/>
</dbReference>
<sequence length="343" mass="37995">MFANKVLVIEDDAVFSTVIDKFLSARGYQTLFATNGETGLALYHQEQPDVVLCDLELPQVSGLQVLQELVQAAATTPVIVISGSERLADVREALQLGASDYLVKPIQQLHVLDTAIRNCLTRNNYEFAWEQEQWELNDHIDVLFGNESMRDHLVEEFAPQENLRLPVCEVSHQIEPGMESQVLLVQQRFPNNQGFLFVAKSQALKEQDIIALLVLRSLLNPFLRQGYSSHAAVLRTPAQLLQLLNQELCNSRIRSAFDVAALWVNGNTGEVCWALSGEHIRFNVQTRPGLAIGIWAQAQYHEQQGQLGKAPITLNGAGVSIALTPLLADEQSPRPNKAAPGST</sequence>
<dbReference type="GO" id="GO:0006355">
    <property type="term" value="P:regulation of DNA-templated transcription"/>
    <property type="evidence" value="ECO:0007669"/>
    <property type="project" value="TreeGrafter"/>
</dbReference>
<evidence type="ECO:0000313" key="9">
    <source>
        <dbReference type="Proteomes" id="UP000286976"/>
    </source>
</evidence>
<dbReference type="AlphaFoldDB" id="A0A432X852"/>
<dbReference type="Gene3D" id="3.60.40.10">
    <property type="entry name" value="PPM-type phosphatase domain"/>
    <property type="match status" value="1"/>
</dbReference>
<dbReference type="Gene3D" id="3.40.50.2300">
    <property type="match status" value="1"/>
</dbReference>
<evidence type="ECO:0000256" key="3">
    <source>
        <dbReference type="ARBA" id="ARBA00023015"/>
    </source>
</evidence>
<keyword evidence="3" id="KW-0805">Transcription regulation</keyword>
<evidence type="ECO:0000256" key="2">
    <source>
        <dbReference type="ARBA" id="ARBA00023012"/>
    </source>
</evidence>
<dbReference type="GO" id="GO:0000976">
    <property type="term" value="F:transcription cis-regulatory region binding"/>
    <property type="evidence" value="ECO:0007669"/>
    <property type="project" value="TreeGrafter"/>
</dbReference>
<dbReference type="OrthoDB" id="6399952at2"/>